<dbReference type="PATRIC" id="fig|555500.3.peg.1463"/>
<protein>
    <recommendedName>
        <fullName evidence="5">Adhesin</fullName>
    </recommendedName>
</protein>
<evidence type="ECO:0000313" key="4">
    <source>
        <dbReference type="Proteomes" id="UP000007364"/>
    </source>
</evidence>
<gene>
    <name evidence="3" type="ORF">I215_07062</name>
</gene>
<comment type="caution">
    <text evidence="3">The sequence shown here is derived from an EMBL/GenBank/DDBJ whole genome shotgun (WGS) entry which is preliminary data.</text>
</comment>
<dbReference type="Gene3D" id="2.40.128.420">
    <property type="match status" value="1"/>
</dbReference>
<dbReference type="InterPro" id="IPR013728">
    <property type="entry name" value="BT_3987-like_N"/>
</dbReference>
<dbReference type="Pfam" id="PF08522">
    <property type="entry name" value="BT_3987-like_N"/>
    <property type="match status" value="1"/>
</dbReference>
<dbReference type="EMBL" id="AMSG01000007">
    <property type="protein sequence ID" value="EKF55449.1"/>
    <property type="molecule type" value="Genomic_DNA"/>
</dbReference>
<sequence length="365" mass="40745">MISLFKTKGGSKSVPFINKENNMKIKLYIAALLIFSGLTSCHNDKTEFDDYQFQTVYFAYQYPVRTITFGEDIFDTTLDNQGKTKIMATIGGTYHNDRDVRINFQVDNTITENLLFEQGGEKILPMPENYYTLNSNEIKIPKGEIAGGVEVQFSDAFFADPLATSRNYVIPLQMTNVVNADSVLSGRPLAANPRKAVADDWDVLPKDYILYAVKYINTWEGNYLRRGVDVIKGTPGNESLDDTVVRHQQYVEDDQVIGLSTRSLTETSLDLTFQNSEGYAVNCTLILSFDDAGNCTISAGSDQYTASGSGKFVKDGEKESWGGEDRDALYLEYQVNMDEISVSTTDTLVLRDRGVAMETFSPVVE</sequence>
<organism evidence="3 4">
    <name type="scientific">Galbibacter marinus</name>
    <dbReference type="NCBI Taxonomy" id="555500"/>
    <lineage>
        <taxon>Bacteria</taxon>
        <taxon>Pseudomonadati</taxon>
        <taxon>Bacteroidota</taxon>
        <taxon>Flavobacteriia</taxon>
        <taxon>Flavobacteriales</taxon>
        <taxon>Flavobacteriaceae</taxon>
        <taxon>Galbibacter</taxon>
    </lineage>
</organism>
<dbReference type="eggNOG" id="ENOG502Z7NF">
    <property type="taxonomic scope" value="Bacteria"/>
</dbReference>
<keyword evidence="4" id="KW-1185">Reference proteome</keyword>
<reference evidence="3 4" key="1">
    <citation type="journal article" date="2012" name="J. Bacteriol.">
        <title>Genome Sequence of Galbibacter marinum Type Strain ck-I2-15.</title>
        <authorList>
            <person name="Lai Q."/>
            <person name="Li C."/>
            <person name="Shao Z."/>
        </authorList>
    </citation>
    <scope>NUCLEOTIDE SEQUENCE [LARGE SCALE GENOMIC DNA]</scope>
    <source>
        <strain evidence="4">ck-I2-15</strain>
    </source>
</reference>
<proteinExistence type="predicted"/>
<evidence type="ECO:0008006" key="5">
    <source>
        <dbReference type="Google" id="ProtNLM"/>
    </source>
</evidence>
<dbReference type="Pfam" id="PF18620">
    <property type="entry name" value="DUF5627"/>
    <property type="match status" value="1"/>
</dbReference>
<name>K2PVC7_9FLAO</name>
<evidence type="ECO:0000313" key="3">
    <source>
        <dbReference type="EMBL" id="EKF55449.1"/>
    </source>
</evidence>
<dbReference type="Gene3D" id="2.60.40.1740">
    <property type="entry name" value="hypothetical protein (bacova_03559)"/>
    <property type="match status" value="1"/>
</dbReference>
<feature type="domain" description="BT-3987-like N-terminal" evidence="1">
    <location>
        <begin position="54"/>
        <end position="180"/>
    </location>
</feature>
<dbReference type="InterPro" id="IPR040580">
    <property type="entry name" value="DUF5627"/>
</dbReference>
<evidence type="ECO:0000259" key="1">
    <source>
        <dbReference type="Pfam" id="PF08522"/>
    </source>
</evidence>
<dbReference type="STRING" id="555500.I215_07062"/>
<feature type="domain" description="DUF5627" evidence="2">
    <location>
        <begin position="218"/>
        <end position="354"/>
    </location>
</feature>
<accession>K2PVC7</accession>
<dbReference type="Proteomes" id="UP000007364">
    <property type="component" value="Unassembled WGS sequence"/>
</dbReference>
<evidence type="ECO:0000259" key="2">
    <source>
        <dbReference type="Pfam" id="PF18620"/>
    </source>
</evidence>
<dbReference type="AlphaFoldDB" id="K2PVC7"/>